<dbReference type="Proteomes" id="UP000019439">
    <property type="component" value="Chromosome"/>
</dbReference>
<sequence>MCHSKPSCPESLTSFTASLSGVVTPFPSEVNFWVSAFSLEVAALIRYISAVKRGPLMASSLNLLKLFSIDSMRPIFLSRADSAFSSLSYSSIRASTDPAATRSSWIFRMVLVTDNARARVNISSS</sequence>
<reference evidence="1 2" key="1">
    <citation type="journal article" date="2014" name="Genome Announc.">
        <title>Genome Sequence of Yersinia similis Y228T, a Member of the Yersinia pseudotuberculosis Complex.</title>
        <authorList>
            <person name="Sprague L.D."/>
            <person name="Neubauer H."/>
        </authorList>
    </citation>
    <scope>NUCLEOTIDE SEQUENCE [LARGE SCALE GENOMIC DNA]</scope>
    <source>
        <strain evidence="1 2">228</strain>
    </source>
</reference>
<evidence type="ECO:0000313" key="2">
    <source>
        <dbReference type="Proteomes" id="UP000019439"/>
    </source>
</evidence>
<name>A0ABN4CT92_9GAMM</name>
<evidence type="ECO:0000313" key="1">
    <source>
        <dbReference type="EMBL" id="AHK21001.1"/>
    </source>
</evidence>
<dbReference type="EMBL" id="CP007230">
    <property type="protein sequence ID" value="AHK21001.1"/>
    <property type="molecule type" value="Genomic_DNA"/>
</dbReference>
<protein>
    <submittedName>
        <fullName evidence="1">Uncharacterized protein</fullName>
    </submittedName>
</protein>
<gene>
    <name evidence="1" type="ORF">BF17_18205</name>
</gene>
<keyword evidence="2" id="KW-1185">Reference proteome</keyword>
<organism evidence="1 2">
    <name type="scientific">Yersinia similis</name>
    <dbReference type="NCBI Taxonomy" id="367190"/>
    <lineage>
        <taxon>Bacteria</taxon>
        <taxon>Pseudomonadati</taxon>
        <taxon>Pseudomonadota</taxon>
        <taxon>Gammaproteobacteria</taxon>
        <taxon>Enterobacterales</taxon>
        <taxon>Yersiniaceae</taxon>
        <taxon>Yersinia</taxon>
    </lineage>
</organism>
<proteinExistence type="predicted"/>
<accession>A0ABN4CT92</accession>